<protein>
    <submittedName>
        <fullName evidence="1">Uncharacterized protein</fullName>
    </submittedName>
</protein>
<dbReference type="EMBL" id="FWWU01000011">
    <property type="protein sequence ID" value="SMB97510.1"/>
    <property type="molecule type" value="Genomic_DNA"/>
</dbReference>
<reference evidence="1 2" key="1">
    <citation type="submission" date="2017-04" db="EMBL/GenBank/DDBJ databases">
        <authorList>
            <person name="Afonso C.L."/>
            <person name="Miller P.J."/>
            <person name="Scott M.A."/>
            <person name="Spackman E."/>
            <person name="Goraichik I."/>
            <person name="Dimitrov K.M."/>
            <person name="Suarez D.L."/>
            <person name="Swayne D.E."/>
        </authorList>
    </citation>
    <scope>NUCLEOTIDE SEQUENCE [LARGE SCALE GENOMIC DNA]</scope>
    <source>
        <strain evidence="1 2">KR-140</strain>
    </source>
</reference>
<sequence length="37" mass="4210">MVEANVAETTWVAWRTEFLRRITLALGFIVKDAESQG</sequence>
<evidence type="ECO:0000313" key="2">
    <source>
        <dbReference type="Proteomes" id="UP000192582"/>
    </source>
</evidence>
<dbReference type="AlphaFoldDB" id="A0A1W1VW84"/>
<dbReference type="Proteomes" id="UP000192582">
    <property type="component" value="Unassembled WGS sequence"/>
</dbReference>
<gene>
    <name evidence="1" type="ORF">SAMN00790413_06006</name>
</gene>
<evidence type="ECO:0000313" key="1">
    <source>
        <dbReference type="EMBL" id="SMB97510.1"/>
    </source>
</evidence>
<keyword evidence="2" id="KW-1185">Reference proteome</keyword>
<name>A0A1W1VW84_9DEIO</name>
<organism evidence="1 2">
    <name type="scientific">Deinococcus hopiensis KR-140</name>
    <dbReference type="NCBI Taxonomy" id="695939"/>
    <lineage>
        <taxon>Bacteria</taxon>
        <taxon>Thermotogati</taxon>
        <taxon>Deinococcota</taxon>
        <taxon>Deinococci</taxon>
        <taxon>Deinococcales</taxon>
        <taxon>Deinococcaceae</taxon>
        <taxon>Deinococcus</taxon>
    </lineage>
</organism>
<proteinExistence type="predicted"/>
<accession>A0A1W1VW84</accession>